<evidence type="ECO:0000256" key="3">
    <source>
        <dbReference type="ARBA" id="ARBA00008576"/>
    </source>
</evidence>
<sequence>MALKTLLVMIVLGMSNWSCAGFPVYDYNLASLRQALAASVADVNARSLSPYLLRAFGSSVKRVNVLDENNSSLDIEFSVRETTCRRDSGADPATCDFQSGYYVPIASCRSTVWMSADQVQDVWVLCRWSSSSESDSSEEHFVGIDFVVSVEKAREIVRSKTSIVLALVECIDESRWFSEVYWDPLNGEAVIHLISFLTNPDVNSFMNGRMSLCIPFLSLEIMRRVPPGDRRYPNQWHRARVNTGFE</sequence>
<evidence type="ECO:0000256" key="9">
    <source>
        <dbReference type="ARBA" id="ARBA00029627"/>
    </source>
</evidence>
<feature type="signal peptide" evidence="10">
    <location>
        <begin position="1"/>
        <end position="21"/>
    </location>
</feature>
<comment type="function">
    <text evidence="1">Could coordinate an aspect of bone turnover.</text>
</comment>
<keyword evidence="5" id="KW-0964">Secreted</keyword>
<reference evidence="11" key="1">
    <citation type="submission" date="2023-06" db="EMBL/GenBank/DDBJ databases">
        <title>Reference genome for the Northern bat (Eptesicus nilssonii), a most northern bat species.</title>
        <authorList>
            <person name="Laine V.N."/>
            <person name="Pulliainen A.T."/>
            <person name="Lilley T.M."/>
        </authorList>
    </citation>
    <scope>NUCLEOTIDE SEQUENCE</scope>
    <source>
        <strain evidence="11">BLF_Eptnil</strain>
        <tissue evidence="11">Kidney</tissue>
    </source>
</reference>
<dbReference type="EMBL" id="JAULJE010000012">
    <property type="protein sequence ID" value="KAK1336766.1"/>
    <property type="molecule type" value="Genomic_DNA"/>
</dbReference>
<dbReference type="InterPro" id="IPR046350">
    <property type="entry name" value="Cystatin_sf"/>
</dbReference>
<dbReference type="GO" id="GO:0046849">
    <property type="term" value="P:bone remodeling"/>
    <property type="evidence" value="ECO:0007669"/>
    <property type="project" value="InterPro"/>
</dbReference>
<evidence type="ECO:0000256" key="4">
    <source>
        <dbReference type="ARBA" id="ARBA00020365"/>
    </source>
</evidence>
<evidence type="ECO:0000313" key="12">
    <source>
        <dbReference type="Proteomes" id="UP001177744"/>
    </source>
</evidence>
<dbReference type="InterPro" id="IPR010892">
    <property type="entry name" value="Spp-24"/>
</dbReference>
<proteinExistence type="inferred from homology"/>
<accession>A0AA40LKH4</accession>
<dbReference type="Gene3D" id="3.10.450.10">
    <property type="match status" value="1"/>
</dbReference>
<keyword evidence="12" id="KW-1185">Reference proteome</keyword>
<dbReference type="Proteomes" id="UP001177744">
    <property type="component" value="Unassembled WGS sequence"/>
</dbReference>
<dbReference type="PANTHER" id="PTHR15444">
    <property type="entry name" value="SECRETED PHOSPHOPROTEIN 24"/>
    <property type="match status" value="1"/>
</dbReference>
<gene>
    <name evidence="11" type="ORF">QTO34_002801</name>
</gene>
<comment type="caution">
    <text evidence="11">The sequence shown here is derived from an EMBL/GenBank/DDBJ whole genome shotgun (WGS) entry which is preliminary data.</text>
</comment>
<comment type="similarity">
    <text evidence="3">Belongs to the SPP2 family.</text>
</comment>
<keyword evidence="6" id="KW-0597">Phosphoprotein</keyword>
<keyword evidence="8" id="KW-1015">Disulfide bond</keyword>
<feature type="chain" id="PRO_5041248189" description="Secreted phosphoprotein 24" evidence="10">
    <location>
        <begin position="22"/>
        <end position="246"/>
    </location>
</feature>
<dbReference type="AlphaFoldDB" id="A0AA40LKH4"/>
<evidence type="ECO:0000256" key="5">
    <source>
        <dbReference type="ARBA" id="ARBA00022525"/>
    </source>
</evidence>
<evidence type="ECO:0000256" key="1">
    <source>
        <dbReference type="ARBA" id="ARBA00002371"/>
    </source>
</evidence>
<evidence type="ECO:0000256" key="6">
    <source>
        <dbReference type="ARBA" id="ARBA00022553"/>
    </source>
</evidence>
<dbReference type="GO" id="GO:0005576">
    <property type="term" value="C:extracellular region"/>
    <property type="evidence" value="ECO:0007669"/>
    <property type="project" value="UniProtKB-SubCell"/>
</dbReference>
<evidence type="ECO:0000313" key="11">
    <source>
        <dbReference type="EMBL" id="KAK1336766.1"/>
    </source>
</evidence>
<dbReference type="SUPFAM" id="SSF54403">
    <property type="entry name" value="Cystatin/monellin"/>
    <property type="match status" value="1"/>
</dbReference>
<evidence type="ECO:0000256" key="7">
    <source>
        <dbReference type="ARBA" id="ARBA00022729"/>
    </source>
</evidence>
<evidence type="ECO:0000256" key="10">
    <source>
        <dbReference type="SAM" id="SignalP"/>
    </source>
</evidence>
<comment type="subcellular location">
    <subcellularLocation>
        <location evidence="2">Secreted</location>
    </subcellularLocation>
</comment>
<protein>
    <recommendedName>
        <fullName evidence="4">Secreted phosphoprotein 24</fullName>
    </recommendedName>
    <alternativeName>
        <fullName evidence="9">Secreted phosphoprotein 2</fullName>
    </alternativeName>
</protein>
<evidence type="ECO:0000256" key="8">
    <source>
        <dbReference type="ARBA" id="ARBA00023157"/>
    </source>
</evidence>
<keyword evidence="7 10" id="KW-0732">Signal</keyword>
<organism evidence="11 12">
    <name type="scientific">Cnephaeus nilssonii</name>
    <name type="common">Northern bat</name>
    <name type="synonym">Eptesicus nilssonii</name>
    <dbReference type="NCBI Taxonomy" id="3371016"/>
    <lineage>
        <taxon>Eukaryota</taxon>
        <taxon>Metazoa</taxon>
        <taxon>Chordata</taxon>
        <taxon>Craniata</taxon>
        <taxon>Vertebrata</taxon>
        <taxon>Euteleostomi</taxon>
        <taxon>Mammalia</taxon>
        <taxon>Eutheria</taxon>
        <taxon>Laurasiatheria</taxon>
        <taxon>Chiroptera</taxon>
        <taxon>Yangochiroptera</taxon>
        <taxon>Vespertilionidae</taxon>
        <taxon>Cnephaeus</taxon>
    </lineage>
</organism>
<name>A0AA40LKH4_CNENI</name>
<evidence type="ECO:0000256" key="2">
    <source>
        <dbReference type="ARBA" id="ARBA00004613"/>
    </source>
</evidence>
<dbReference type="PANTHER" id="PTHR15444:SF4">
    <property type="entry name" value="SECRETED PHOSPHOPROTEIN 24"/>
    <property type="match status" value="1"/>
</dbReference>
<dbReference type="Pfam" id="PF07448">
    <property type="entry name" value="Spp-24"/>
    <property type="match status" value="1"/>
</dbReference>